<proteinExistence type="predicted"/>
<evidence type="ECO:0000256" key="1">
    <source>
        <dbReference type="SAM" id="MobiDB-lite"/>
    </source>
</evidence>
<dbReference type="EMBL" id="FOFA01000011">
    <property type="protein sequence ID" value="SER25684.1"/>
    <property type="molecule type" value="Genomic_DNA"/>
</dbReference>
<evidence type="ECO:0000313" key="3">
    <source>
        <dbReference type="Proteomes" id="UP000198504"/>
    </source>
</evidence>
<sequence length="69" mass="7238">MTEHHQQPDLEPDQDVPPGAPETGDARVDAALGGVAGLDDVDVDEHAERLGAAHAALQEVLRQPADPQP</sequence>
<dbReference type="RefSeq" id="WP_091185840.1">
    <property type="nucleotide sequence ID" value="NZ_FOFA01000011.1"/>
</dbReference>
<protein>
    <submittedName>
        <fullName evidence="2">Uncharacterized protein</fullName>
    </submittedName>
</protein>
<dbReference type="AlphaFoldDB" id="A0A1H9MPR0"/>
<name>A0A1H9MPR0_9ACTN</name>
<feature type="region of interest" description="Disordered" evidence="1">
    <location>
        <begin position="1"/>
        <end position="32"/>
    </location>
</feature>
<evidence type="ECO:0000313" key="2">
    <source>
        <dbReference type="EMBL" id="SER25684.1"/>
    </source>
</evidence>
<keyword evidence="3" id="KW-1185">Reference proteome</keyword>
<reference evidence="3" key="1">
    <citation type="submission" date="2016-10" db="EMBL/GenBank/DDBJ databases">
        <authorList>
            <person name="Varghese N."/>
            <person name="Submissions S."/>
        </authorList>
    </citation>
    <scope>NUCLEOTIDE SEQUENCE [LARGE SCALE GENOMIC DNA]</scope>
    <source>
        <strain evidence="3">CGMCC 4.6856</strain>
    </source>
</reference>
<dbReference type="Proteomes" id="UP000198504">
    <property type="component" value="Unassembled WGS sequence"/>
</dbReference>
<dbReference type="STRING" id="1036181.SAMN05421756_1117"/>
<organism evidence="2 3">
    <name type="scientific">Microlunatus flavus</name>
    <dbReference type="NCBI Taxonomy" id="1036181"/>
    <lineage>
        <taxon>Bacteria</taxon>
        <taxon>Bacillati</taxon>
        <taxon>Actinomycetota</taxon>
        <taxon>Actinomycetes</taxon>
        <taxon>Propionibacteriales</taxon>
        <taxon>Propionibacteriaceae</taxon>
        <taxon>Microlunatus</taxon>
    </lineage>
</organism>
<gene>
    <name evidence="2" type="ORF">SAMN05421756_1117</name>
</gene>
<accession>A0A1H9MPR0</accession>